<evidence type="ECO:0008006" key="4">
    <source>
        <dbReference type="Google" id="ProtNLM"/>
    </source>
</evidence>
<feature type="region of interest" description="Disordered" evidence="1">
    <location>
        <begin position="190"/>
        <end position="267"/>
    </location>
</feature>
<feature type="region of interest" description="Disordered" evidence="1">
    <location>
        <begin position="32"/>
        <end position="123"/>
    </location>
</feature>
<protein>
    <recommendedName>
        <fullName evidence="4">Trans-sialidase</fullName>
    </recommendedName>
</protein>
<dbReference type="OrthoDB" id="12259at2157"/>
<name>A0A0A7V1L8_9ARCH</name>
<feature type="compositionally biased region" description="Low complexity" evidence="1">
    <location>
        <begin position="40"/>
        <end position="50"/>
    </location>
</feature>
<dbReference type="KEGG" id="nbv:T478_0485"/>
<feature type="compositionally biased region" description="Basic and acidic residues" evidence="1">
    <location>
        <begin position="220"/>
        <end position="230"/>
    </location>
</feature>
<dbReference type="GeneID" id="24816378"/>
<feature type="compositionally biased region" description="Basic and acidic residues" evidence="1">
    <location>
        <begin position="257"/>
        <end position="267"/>
    </location>
</feature>
<accession>A0A0A7V1L8</accession>
<dbReference type="EMBL" id="CP007026">
    <property type="protein sequence ID" value="AJA92773.1"/>
    <property type="molecule type" value="Genomic_DNA"/>
</dbReference>
<dbReference type="AlphaFoldDB" id="A0A0A7V1L8"/>
<reference evidence="2 3" key="1">
    <citation type="journal article" date="2015" name="Proc. Natl. Acad. Sci. U.S.A.">
        <title>Genomic and proteomic characterization of "Candidatus Nitrosopelagicus brevis": An ammonia-oxidizing archaeon from the open ocean.</title>
        <authorList>
            <person name="Santoro A.E."/>
            <person name="Dupont C.L."/>
            <person name="Richter R.A."/>
            <person name="Craig M.T."/>
            <person name="Carini P."/>
            <person name="McIlvin M.R."/>
            <person name="Yang Y."/>
            <person name="Orsi W.D."/>
            <person name="Moran D.M."/>
            <person name="Saito M.A."/>
        </authorList>
    </citation>
    <scope>NUCLEOTIDE SEQUENCE [LARGE SCALE GENOMIC DNA]</scope>
    <source>
        <strain evidence="3">V2</strain>
    </source>
</reference>
<dbReference type="Proteomes" id="UP000030944">
    <property type="component" value="Chromosome"/>
</dbReference>
<evidence type="ECO:0000256" key="1">
    <source>
        <dbReference type="SAM" id="MobiDB-lite"/>
    </source>
</evidence>
<proteinExistence type="predicted"/>
<feature type="compositionally biased region" description="Low complexity" evidence="1">
    <location>
        <begin position="92"/>
        <end position="105"/>
    </location>
</feature>
<feature type="compositionally biased region" description="Basic and acidic residues" evidence="1">
    <location>
        <begin position="199"/>
        <end position="213"/>
    </location>
</feature>
<organism evidence="2 3">
    <name type="scientific">Candidatus Nitrosopelagicus brevis</name>
    <dbReference type="NCBI Taxonomy" id="1410606"/>
    <lineage>
        <taxon>Archaea</taxon>
        <taxon>Nitrososphaerota</taxon>
    </lineage>
</organism>
<sequence>MATAKKTTRKSTTKKDLEAKIADLEAKLNKLAAAQDAKPAETAPKPAETAPEPKPAETAPEPKPAETAPEPKPAETAPEPKPAETAPEPKPAETAPKPAEKAPPASGELHERFREIPTGNWNTQKVAITGFTAPGNRYFGSRALVAQTSVTPSNWNDQKTKVTGYTAPSNKYFATKQRLAYHPEAKKFGTWINDAPAPKAEKPAEAKKAESKPEAGGGPHGHDEKPKTEAKTTSADTAKDEYAARMAKKGATLPKGFIKDAKANTGH</sequence>
<dbReference type="STRING" id="1410606.T478_0485"/>
<gene>
    <name evidence="2" type="ORF">T478_0485</name>
</gene>
<dbReference type="RefSeq" id="WP_052433838.1">
    <property type="nucleotide sequence ID" value="NZ_CP007026.1"/>
</dbReference>
<evidence type="ECO:0000313" key="2">
    <source>
        <dbReference type="EMBL" id="AJA92773.1"/>
    </source>
</evidence>
<evidence type="ECO:0000313" key="3">
    <source>
        <dbReference type="Proteomes" id="UP000030944"/>
    </source>
</evidence>
<dbReference type="HOGENOM" id="CLU_1040520_0_0_2"/>